<dbReference type="GO" id="GO:0019433">
    <property type="term" value="P:triglyceride catabolic process"/>
    <property type="evidence" value="ECO:0007669"/>
    <property type="project" value="TreeGrafter"/>
</dbReference>
<evidence type="ECO:0000313" key="5">
    <source>
        <dbReference type="Proteomes" id="UP000323300"/>
    </source>
</evidence>
<dbReference type="RefSeq" id="WP_149764534.1">
    <property type="nucleotide sequence ID" value="NZ_BSPE01000053.1"/>
</dbReference>
<dbReference type="InterPro" id="IPR029058">
    <property type="entry name" value="AB_hydrolase_fold"/>
</dbReference>
<proteinExistence type="inferred from homology"/>
<dbReference type="GO" id="GO:0004771">
    <property type="term" value="F:sterol ester esterase activity"/>
    <property type="evidence" value="ECO:0007669"/>
    <property type="project" value="TreeGrafter"/>
</dbReference>
<sequence length="354" mass="38639">MTAQMPQTTSHVPSSAAVRWRNGSTQYRKKKDMTTIDADMLAAIKKHKELQEADGGIPDTLIENRRQQDCLAPYWSDGAPAVANIEDRTIPILGGERELRIYRPHNVKSDAVILFLHGGGWARGTISTGDWPCHTFAAETNLTVVSLAYSLAPEAPFPAAINDIRAAMDWCAEHGDELGFDGHRIFLTGTSAGGNLSLTTALARRDRGEFMPIGLGLLFGAYGDNLETDSYKEYGPGQFGLSYARMKQYFEWYVPAGKTSRDPLISPLHADLSGLPPTFIGVAEFDVLRDDSFLLAGRLAATATPLTVRYYEGLAHGYAVFARNVPAARRALSDTAAFFREVASSPHGDEVEAQ</sequence>
<name>A0A1I4FQB8_9HYPH</name>
<dbReference type="OrthoDB" id="9806180at2"/>
<dbReference type="InterPro" id="IPR013094">
    <property type="entry name" value="AB_hydrolase_3"/>
</dbReference>
<dbReference type="GO" id="GO:0004806">
    <property type="term" value="F:triacylglycerol lipase activity"/>
    <property type="evidence" value="ECO:0007669"/>
    <property type="project" value="TreeGrafter"/>
</dbReference>
<evidence type="ECO:0000259" key="3">
    <source>
        <dbReference type="Pfam" id="PF07859"/>
    </source>
</evidence>
<comment type="similarity">
    <text evidence="1">Belongs to the 'GDXG' lipolytic enzyme family.</text>
</comment>
<dbReference type="GO" id="GO:0005829">
    <property type="term" value="C:cytosol"/>
    <property type="evidence" value="ECO:0007669"/>
    <property type="project" value="TreeGrafter"/>
</dbReference>
<dbReference type="SUPFAM" id="SSF53474">
    <property type="entry name" value="alpha/beta-Hydrolases"/>
    <property type="match status" value="1"/>
</dbReference>
<dbReference type="PANTHER" id="PTHR23025:SF4">
    <property type="entry name" value="ALPHA_BETA HYDROLASE FOLD-3 DOMAIN-CONTAINING PROTEIN"/>
    <property type="match status" value="1"/>
</dbReference>
<organism evidence="4 5">
    <name type="scientific">Neomesorhizobium albiziae</name>
    <dbReference type="NCBI Taxonomy" id="335020"/>
    <lineage>
        <taxon>Bacteria</taxon>
        <taxon>Pseudomonadati</taxon>
        <taxon>Pseudomonadota</taxon>
        <taxon>Alphaproteobacteria</taxon>
        <taxon>Hyphomicrobiales</taxon>
        <taxon>Phyllobacteriaceae</taxon>
        <taxon>Neomesorhizobium</taxon>
    </lineage>
</organism>
<keyword evidence="5" id="KW-1185">Reference proteome</keyword>
<protein>
    <submittedName>
        <fullName evidence="4">Acetyl esterase</fullName>
    </submittedName>
</protein>
<dbReference type="Proteomes" id="UP000323300">
    <property type="component" value="Unassembled WGS sequence"/>
</dbReference>
<dbReference type="PANTHER" id="PTHR23025">
    <property type="entry name" value="TRIACYLGLYCEROL LIPASE"/>
    <property type="match status" value="1"/>
</dbReference>
<gene>
    <name evidence="4" type="ORF">SAMN04488498_1556</name>
</gene>
<evidence type="ECO:0000256" key="2">
    <source>
        <dbReference type="ARBA" id="ARBA00022801"/>
    </source>
</evidence>
<dbReference type="InterPro" id="IPR002168">
    <property type="entry name" value="Lipase_GDXG_HIS_AS"/>
</dbReference>
<keyword evidence="2" id="KW-0378">Hydrolase</keyword>
<dbReference type="EMBL" id="FOSL01000055">
    <property type="protein sequence ID" value="SFL20025.1"/>
    <property type="molecule type" value="Genomic_DNA"/>
</dbReference>
<evidence type="ECO:0000313" key="4">
    <source>
        <dbReference type="EMBL" id="SFL20025.1"/>
    </source>
</evidence>
<accession>A0A1I4FQB8</accession>
<dbReference type="Pfam" id="PF07859">
    <property type="entry name" value="Abhydrolase_3"/>
    <property type="match status" value="1"/>
</dbReference>
<dbReference type="AlphaFoldDB" id="A0A1I4FQB8"/>
<evidence type="ECO:0000256" key="1">
    <source>
        <dbReference type="ARBA" id="ARBA00010515"/>
    </source>
</evidence>
<dbReference type="Gene3D" id="3.40.50.1820">
    <property type="entry name" value="alpha/beta hydrolase"/>
    <property type="match status" value="1"/>
</dbReference>
<reference evidence="4 5" key="1">
    <citation type="submission" date="2016-10" db="EMBL/GenBank/DDBJ databases">
        <authorList>
            <person name="Varghese N."/>
            <person name="Submissions S."/>
        </authorList>
    </citation>
    <scope>NUCLEOTIDE SEQUENCE [LARGE SCALE GENOMIC DNA]</scope>
    <source>
        <strain evidence="4 5">DSM 21822</strain>
    </source>
</reference>
<dbReference type="PROSITE" id="PS01173">
    <property type="entry name" value="LIPASE_GDXG_HIS"/>
    <property type="match status" value="1"/>
</dbReference>
<feature type="domain" description="Alpha/beta hydrolase fold-3" evidence="3">
    <location>
        <begin position="113"/>
        <end position="319"/>
    </location>
</feature>